<dbReference type="Pfam" id="PF15864">
    <property type="entry name" value="PglL_A"/>
    <property type="match status" value="1"/>
</dbReference>
<evidence type="ECO:0008006" key="11">
    <source>
        <dbReference type="Google" id="ProtNLM"/>
    </source>
</evidence>
<feature type="domain" description="Protein glycosylation ligase" evidence="8">
    <location>
        <begin position="169"/>
        <end position="194"/>
    </location>
</feature>
<evidence type="ECO:0000256" key="1">
    <source>
        <dbReference type="ARBA" id="ARBA00004141"/>
    </source>
</evidence>
<sequence>MPVQFLRYLTLILLMLALTIPYGVVSHTYPIPTFYAEYVALVLYLATALGVVLYAKASQGARLLAAPRSGVIMLLFGAWLALQIVVVPTTLPRMNLLGLGFVMAALLTQHAGFWTARMLLAPAVVRAAAIALVLGGLFAVFCQVIQTFGWETSARPFVVAYHVTTERRPFGNMAQANHLATYLSFAMAAAVYLLSTRRLPWIGWFVLSALFAIGEALTVSRTPWLQTGIVVLGAAWLGFAQRSETSFGRASRWRALVTPVVLLAIFVFANVGVRWANHAWHLNLAESAADRFREAGQISPRLALWRYGWTMFKEHPLFGVGWGEFPIHQYWLTEALGKIELANNSHDIVIDLLAKTGIVGGVIVFGGLAMWLIRVLRARHNPATVFGLTLLGVLAVHALVEYPQQYLFFLLPAAFFIGLLEPAGARFIPPATSRIAYTLLLVIGLGALVPVLLDYRHAEVLYYGDAPERQYRADPAIAFKPWGDYGLATLLSLDSSDLSEKIDMHERAMDLLPGDVVLRRQAILLVLAGREADALDTVKRMKVYAEGVDSWPTTLAAMYQLCDQQGAPLAHFKSELVKRYGVSAAAAPSDDEDESDGGDD</sequence>
<evidence type="ECO:0000259" key="8">
    <source>
        <dbReference type="Pfam" id="PF15864"/>
    </source>
</evidence>
<dbReference type="RefSeq" id="WP_175103529.1">
    <property type="nucleotide sequence ID" value="NZ_CADIKM010000003.1"/>
</dbReference>
<feature type="transmembrane region" description="Helical" evidence="5">
    <location>
        <begin position="352"/>
        <end position="376"/>
    </location>
</feature>
<gene>
    <name evidence="9" type="ORF">LMG28138_01004</name>
</gene>
<dbReference type="InterPro" id="IPR021797">
    <property type="entry name" value="Wzy_C_2"/>
</dbReference>
<dbReference type="Pfam" id="PF11846">
    <property type="entry name" value="Wzy_C_2"/>
    <property type="match status" value="1"/>
</dbReference>
<proteinExistence type="predicted"/>
<feature type="domain" description="Virulence factor membrane-bound polymerase C-terminal" evidence="7">
    <location>
        <begin position="386"/>
        <end position="547"/>
    </location>
</feature>
<name>A0A6S7C3K9_9BURK</name>
<keyword evidence="3 5" id="KW-1133">Transmembrane helix</keyword>
<feature type="transmembrane region" description="Helical" evidence="5">
    <location>
        <begin position="69"/>
        <end position="91"/>
    </location>
</feature>
<accession>A0A6S7C3K9</accession>
<feature type="transmembrane region" description="Helical" evidence="5">
    <location>
        <begin position="201"/>
        <end position="218"/>
    </location>
</feature>
<keyword evidence="10" id="KW-1185">Reference proteome</keyword>
<feature type="transmembrane region" description="Helical" evidence="5">
    <location>
        <begin position="38"/>
        <end position="57"/>
    </location>
</feature>
<feature type="transmembrane region" description="Helical" evidence="5">
    <location>
        <begin position="435"/>
        <end position="453"/>
    </location>
</feature>
<dbReference type="InterPro" id="IPR007016">
    <property type="entry name" value="O-antigen_ligase-rel_domated"/>
</dbReference>
<feature type="transmembrane region" description="Helical" evidence="5">
    <location>
        <begin position="224"/>
        <end position="241"/>
    </location>
</feature>
<dbReference type="Pfam" id="PF04932">
    <property type="entry name" value="Wzy_C"/>
    <property type="match status" value="1"/>
</dbReference>
<feature type="transmembrane region" description="Helical" evidence="5">
    <location>
        <begin position="383"/>
        <end position="400"/>
    </location>
</feature>
<evidence type="ECO:0000259" key="7">
    <source>
        <dbReference type="Pfam" id="PF11846"/>
    </source>
</evidence>
<reference evidence="9 10" key="1">
    <citation type="submission" date="2020-04" db="EMBL/GenBank/DDBJ databases">
        <authorList>
            <person name="De Canck E."/>
        </authorList>
    </citation>
    <scope>NUCLEOTIDE SEQUENCE [LARGE SCALE GENOMIC DNA]</scope>
    <source>
        <strain evidence="9 10">LMG 28138</strain>
    </source>
</reference>
<dbReference type="Proteomes" id="UP000494115">
    <property type="component" value="Unassembled WGS sequence"/>
</dbReference>
<dbReference type="InterPro" id="IPR031726">
    <property type="entry name" value="PglL_A"/>
</dbReference>
<dbReference type="AlphaFoldDB" id="A0A6S7C3K9"/>
<feature type="transmembrane region" description="Helical" evidence="5">
    <location>
        <begin position="176"/>
        <end position="194"/>
    </location>
</feature>
<keyword evidence="2 5" id="KW-0812">Transmembrane</keyword>
<dbReference type="InterPro" id="IPR051533">
    <property type="entry name" value="WaaL-like"/>
</dbReference>
<protein>
    <recommendedName>
        <fullName evidence="11">Polymerase</fullName>
    </recommendedName>
</protein>
<dbReference type="PANTHER" id="PTHR37422">
    <property type="entry name" value="TEICHURONIC ACID BIOSYNTHESIS PROTEIN TUAE"/>
    <property type="match status" value="1"/>
</dbReference>
<feature type="transmembrane region" description="Helical" evidence="5">
    <location>
        <begin position="253"/>
        <end position="273"/>
    </location>
</feature>
<evidence type="ECO:0000256" key="3">
    <source>
        <dbReference type="ARBA" id="ARBA00022989"/>
    </source>
</evidence>
<evidence type="ECO:0000313" key="10">
    <source>
        <dbReference type="Proteomes" id="UP000494115"/>
    </source>
</evidence>
<comment type="subcellular location">
    <subcellularLocation>
        <location evidence="1">Membrane</location>
        <topology evidence="1">Multi-pass membrane protein</topology>
    </subcellularLocation>
</comment>
<dbReference type="PANTHER" id="PTHR37422:SF21">
    <property type="entry name" value="EXOQ-LIKE PROTEIN"/>
    <property type="match status" value="1"/>
</dbReference>
<evidence type="ECO:0000256" key="5">
    <source>
        <dbReference type="SAM" id="Phobius"/>
    </source>
</evidence>
<feature type="transmembrane region" description="Helical" evidence="5">
    <location>
        <begin position="123"/>
        <end position="146"/>
    </location>
</feature>
<evidence type="ECO:0000256" key="4">
    <source>
        <dbReference type="ARBA" id="ARBA00023136"/>
    </source>
</evidence>
<feature type="domain" description="O-antigen ligase-related" evidence="6">
    <location>
        <begin position="208"/>
        <end position="364"/>
    </location>
</feature>
<feature type="transmembrane region" description="Helical" evidence="5">
    <location>
        <begin position="97"/>
        <end position="116"/>
    </location>
</feature>
<dbReference type="EMBL" id="CADIKM010000003">
    <property type="protein sequence ID" value="CAB3780272.1"/>
    <property type="molecule type" value="Genomic_DNA"/>
</dbReference>
<evidence type="ECO:0000313" key="9">
    <source>
        <dbReference type="EMBL" id="CAB3780272.1"/>
    </source>
</evidence>
<evidence type="ECO:0000259" key="6">
    <source>
        <dbReference type="Pfam" id="PF04932"/>
    </source>
</evidence>
<evidence type="ECO:0000256" key="2">
    <source>
        <dbReference type="ARBA" id="ARBA00022692"/>
    </source>
</evidence>
<feature type="transmembrane region" description="Helical" evidence="5">
    <location>
        <begin position="406"/>
        <end position="423"/>
    </location>
</feature>
<keyword evidence="4 5" id="KW-0472">Membrane</keyword>
<organism evidence="9 10">
    <name type="scientific">Pararobbsia alpina</name>
    <dbReference type="NCBI Taxonomy" id="621374"/>
    <lineage>
        <taxon>Bacteria</taxon>
        <taxon>Pseudomonadati</taxon>
        <taxon>Pseudomonadota</taxon>
        <taxon>Betaproteobacteria</taxon>
        <taxon>Burkholderiales</taxon>
        <taxon>Burkholderiaceae</taxon>
        <taxon>Pararobbsia</taxon>
    </lineage>
</organism>
<dbReference type="GO" id="GO:0016020">
    <property type="term" value="C:membrane"/>
    <property type="evidence" value="ECO:0007669"/>
    <property type="project" value="UniProtKB-SubCell"/>
</dbReference>